<feature type="compositionally biased region" description="Polar residues" evidence="1">
    <location>
        <begin position="215"/>
        <end position="229"/>
    </location>
</feature>
<name>A0ABR2IB88_9EUKA</name>
<dbReference type="EMBL" id="JAPFFF010000374">
    <property type="protein sequence ID" value="KAK8834551.1"/>
    <property type="molecule type" value="Genomic_DNA"/>
</dbReference>
<feature type="compositionally biased region" description="Low complexity" evidence="1">
    <location>
        <begin position="171"/>
        <end position="187"/>
    </location>
</feature>
<comment type="caution">
    <text evidence="3">The sequence shown here is derived from an EMBL/GenBank/DDBJ whole genome shotgun (WGS) entry which is preliminary data.</text>
</comment>
<accession>A0ABR2IB88</accession>
<dbReference type="Proteomes" id="UP001470230">
    <property type="component" value="Unassembled WGS sequence"/>
</dbReference>
<sequence length="229" mass="26324">MHFEDSFGSRQSPSLAEAMRQTPQLGQQWVYSSGGSTPNSITQSGIKLHTVSSSQQVIEPILRCSPTIIEPAYNSQPNQIAPSIDPQSLDEIEKKLCQQLDETLKMNYKKMKNKIKKVKSRVHQTDCSIHRIQELVESVYEQIDEIETANESISMHQIPHNNCPVDDFLGNSNNNDNNNNNYNYNYNQGQKRRQKKITWRKGLHKNNHLPLFLEQQPQNNDLNDTSTFL</sequence>
<keyword evidence="4" id="KW-1185">Reference proteome</keyword>
<gene>
    <name evidence="3" type="ORF">M9Y10_011910</name>
    <name evidence="2" type="ORF">M9Y10_027552</name>
</gene>
<proteinExistence type="predicted"/>
<protein>
    <submittedName>
        <fullName evidence="3">Uncharacterized protein</fullName>
    </submittedName>
</protein>
<organism evidence="3 4">
    <name type="scientific">Tritrichomonas musculus</name>
    <dbReference type="NCBI Taxonomy" id="1915356"/>
    <lineage>
        <taxon>Eukaryota</taxon>
        <taxon>Metamonada</taxon>
        <taxon>Parabasalia</taxon>
        <taxon>Tritrichomonadida</taxon>
        <taxon>Tritrichomonadidae</taxon>
        <taxon>Tritrichomonas</taxon>
    </lineage>
</organism>
<evidence type="ECO:0000313" key="2">
    <source>
        <dbReference type="EMBL" id="KAK8834551.1"/>
    </source>
</evidence>
<feature type="region of interest" description="Disordered" evidence="1">
    <location>
        <begin position="209"/>
        <end position="229"/>
    </location>
</feature>
<evidence type="ECO:0000313" key="3">
    <source>
        <dbReference type="EMBL" id="KAK8860245.1"/>
    </source>
</evidence>
<reference evidence="3 4" key="1">
    <citation type="submission" date="2024-04" db="EMBL/GenBank/DDBJ databases">
        <title>Tritrichomonas musculus Genome.</title>
        <authorList>
            <person name="Alves-Ferreira E."/>
            <person name="Grigg M."/>
            <person name="Lorenzi H."/>
            <person name="Galac M."/>
        </authorList>
    </citation>
    <scope>NUCLEOTIDE SEQUENCE [LARGE SCALE GENOMIC DNA]</scope>
    <source>
        <strain evidence="3 4">EAF2021</strain>
    </source>
</reference>
<feature type="region of interest" description="Disordered" evidence="1">
    <location>
        <begin position="1"/>
        <end position="23"/>
    </location>
</feature>
<feature type="region of interest" description="Disordered" evidence="1">
    <location>
        <begin position="169"/>
        <end position="190"/>
    </location>
</feature>
<evidence type="ECO:0000313" key="4">
    <source>
        <dbReference type="Proteomes" id="UP001470230"/>
    </source>
</evidence>
<evidence type="ECO:0000256" key="1">
    <source>
        <dbReference type="SAM" id="MobiDB-lite"/>
    </source>
</evidence>
<dbReference type="EMBL" id="JAPFFF010000018">
    <property type="protein sequence ID" value="KAK8860245.1"/>
    <property type="molecule type" value="Genomic_DNA"/>
</dbReference>